<accession>A0A7T0LIV6</accession>
<dbReference type="PRINTS" id="PR00756">
    <property type="entry name" value="ALADIPTASE"/>
</dbReference>
<feature type="domain" description="ERAP1-like C-terminal" evidence="15">
    <location>
        <begin position="562"/>
        <end position="885"/>
    </location>
</feature>
<feature type="domain" description="Peptidase M1 membrane alanine aminopeptidase" evidence="14">
    <location>
        <begin position="268"/>
        <end position="477"/>
    </location>
</feature>
<dbReference type="SUPFAM" id="SSF63737">
    <property type="entry name" value="Leukotriene A4 hydrolase N-terminal domain"/>
    <property type="match status" value="1"/>
</dbReference>
<dbReference type="GO" id="GO:0005737">
    <property type="term" value="C:cytoplasm"/>
    <property type="evidence" value="ECO:0007669"/>
    <property type="project" value="TreeGrafter"/>
</dbReference>
<dbReference type="GO" id="GO:0042277">
    <property type="term" value="F:peptide binding"/>
    <property type="evidence" value="ECO:0007669"/>
    <property type="project" value="TreeGrafter"/>
</dbReference>
<comment type="cofactor">
    <cofactor evidence="2">
        <name>Zn(2+)</name>
        <dbReference type="ChEBI" id="CHEBI:29105"/>
    </cofactor>
</comment>
<keyword evidence="18" id="KW-1185">Reference proteome</keyword>
<evidence type="ECO:0000256" key="11">
    <source>
        <dbReference type="ARBA" id="ARBA00023049"/>
    </source>
</evidence>
<dbReference type="EMBL" id="CP063989">
    <property type="protein sequence ID" value="QPL04452.1"/>
    <property type="molecule type" value="Genomic_DNA"/>
</dbReference>
<dbReference type="InterPro" id="IPR001930">
    <property type="entry name" value="Peptidase_M1"/>
</dbReference>
<dbReference type="Proteomes" id="UP000594637">
    <property type="component" value="Chromosome"/>
</dbReference>
<gene>
    <name evidence="17" type="primary">pepN</name>
    <name evidence="17" type="ORF">ID810_06350</name>
</gene>
<keyword evidence="6 17" id="KW-0031">Aminopeptidase</keyword>
<comment type="catalytic activity">
    <reaction evidence="1">
        <text>Release of an N-terminal amino acid, Xaa-|-Yaa- from a peptide, amide or arylamide. Xaa is preferably Ala, but may be most amino acids including Pro (slow action). When a terminal hydrophobic residue is followed by a prolyl residue, the two may be released as an intact Xaa-Pro dipeptide.</text>
        <dbReference type="EC" id="3.4.11.2"/>
    </reaction>
</comment>
<name>A0A7T0LIV6_9ACTO</name>
<comment type="similarity">
    <text evidence="3">Belongs to the peptidase M1 family.</text>
</comment>
<dbReference type="PANTHER" id="PTHR11533:SF174">
    <property type="entry name" value="PUROMYCIN-SENSITIVE AMINOPEPTIDASE-RELATED"/>
    <property type="match status" value="1"/>
</dbReference>
<dbReference type="GO" id="GO:0006508">
    <property type="term" value="P:proteolysis"/>
    <property type="evidence" value="ECO:0007669"/>
    <property type="project" value="UniProtKB-KW"/>
</dbReference>
<proteinExistence type="inferred from homology"/>
<organism evidence="17 18">
    <name type="scientific">Actinomyces respiraculi</name>
    <dbReference type="NCBI Taxonomy" id="2744574"/>
    <lineage>
        <taxon>Bacteria</taxon>
        <taxon>Bacillati</taxon>
        <taxon>Actinomycetota</taxon>
        <taxon>Actinomycetes</taxon>
        <taxon>Actinomycetales</taxon>
        <taxon>Actinomycetaceae</taxon>
        <taxon>Actinomyces</taxon>
    </lineage>
</organism>
<evidence type="ECO:0000313" key="18">
    <source>
        <dbReference type="Proteomes" id="UP000594637"/>
    </source>
</evidence>
<dbReference type="SUPFAM" id="SSF55486">
    <property type="entry name" value="Metalloproteases ('zincins'), catalytic domain"/>
    <property type="match status" value="1"/>
</dbReference>
<evidence type="ECO:0000256" key="13">
    <source>
        <dbReference type="ARBA" id="ARBA00031533"/>
    </source>
</evidence>
<keyword evidence="8" id="KW-0479">Metal-binding</keyword>
<dbReference type="InterPro" id="IPR050344">
    <property type="entry name" value="Peptidase_M1_aminopeptidases"/>
</dbReference>
<dbReference type="RefSeq" id="WP_166854956.1">
    <property type="nucleotide sequence ID" value="NZ_CP063989.1"/>
</dbReference>
<evidence type="ECO:0000256" key="2">
    <source>
        <dbReference type="ARBA" id="ARBA00001947"/>
    </source>
</evidence>
<dbReference type="Pfam" id="PF11838">
    <property type="entry name" value="ERAP1_C"/>
    <property type="match status" value="1"/>
</dbReference>
<evidence type="ECO:0000313" key="17">
    <source>
        <dbReference type="EMBL" id="QPL04452.1"/>
    </source>
</evidence>
<dbReference type="PANTHER" id="PTHR11533">
    <property type="entry name" value="PROTEASE M1 ZINC METALLOPROTEASE"/>
    <property type="match status" value="1"/>
</dbReference>
<dbReference type="AlphaFoldDB" id="A0A7T0LIV6"/>
<dbReference type="GO" id="GO:0043171">
    <property type="term" value="P:peptide catabolic process"/>
    <property type="evidence" value="ECO:0007669"/>
    <property type="project" value="TreeGrafter"/>
</dbReference>
<dbReference type="InterPro" id="IPR024571">
    <property type="entry name" value="ERAP1-like_C_dom"/>
</dbReference>
<keyword evidence="7" id="KW-0645">Protease</keyword>
<dbReference type="GO" id="GO:0016020">
    <property type="term" value="C:membrane"/>
    <property type="evidence" value="ECO:0007669"/>
    <property type="project" value="TreeGrafter"/>
</dbReference>
<evidence type="ECO:0000256" key="7">
    <source>
        <dbReference type="ARBA" id="ARBA00022670"/>
    </source>
</evidence>
<evidence type="ECO:0000256" key="8">
    <source>
        <dbReference type="ARBA" id="ARBA00022723"/>
    </source>
</evidence>
<dbReference type="GO" id="GO:0005615">
    <property type="term" value="C:extracellular space"/>
    <property type="evidence" value="ECO:0007669"/>
    <property type="project" value="TreeGrafter"/>
</dbReference>
<dbReference type="InterPro" id="IPR027268">
    <property type="entry name" value="Peptidase_M4/M1_CTD_sf"/>
</dbReference>
<evidence type="ECO:0000256" key="9">
    <source>
        <dbReference type="ARBA" id="ARBA00022801"/>
    </source>
</evidence>
<dbReference type="InterPro" id="IPR045357">
    <property type="entry name" value="Aminopeptidase_N-like_N"/>
</dbReference>
<dbReference type="GO" id="GO:0008270">
    <property type="term" value="F:zinc ion binding"/>
    <property type="evidence" value="ECO:0007669"/>
    <property type="project" value="InterPro"/>
</dbReference>
<dbReference type="Pfam" id="PF01433">
    <property type="entry name" value="Peptidase_M1"/>
    <property type="match status" value="1"/>
</dbReference>
<dbReference type="InterPro" id="IPR014782">
    <property type="entry name" value="Peptidase_M1_dom"/>
</dbReference>
<dbReference type="InterPro" id="IPR042097">
    <property type="entry name" value="Aminopeptidase_N-like_N_sf"/>
</dbReference>
<keyword evidence="10" id="KW-0862">Zinc</keyword>
<protein>
    <recommendedName>
        <fullName evidence="5">Aminopeptidase N</fullName>
        <ecNumber evidence="4">3.4.11.2</ecNumber>
    </recommendedName>
    <alternativeName>
        <fullName evidence="12">Alanine aminopeptidase</fullName>
    </alternativeName>
    <alternativeName>
        <fullName evidence="13">Lysyl aminopeptidase</fullName>
    </alternativeName>
</protein>
<evidence type="ECO:0000256" key="5">
    <source>
        <dbReference type="ARBA" id="ARBA00015611"/>
    </source>
</evidence>
<reference evidence="17 18" key="1">
    <citation type="submission" date="2020-11" db="EMBL/GenBank/DDBJ databases">
        <title>Actinomyces sp. ZJ750.</title>
        <authorList>
            <person name="Zhou J."/>
        </authorList>
    </citation>
    <scope>NUCLEOTIDE SEQUENCE [LARGE SCALE GENOMIC DNA]</scope>
    <source>
        <strain evidence="17 18">ZJ750</strain>
    </source>
</reference>
<evidence type="ECO:0000256" key="6">
    <source>
        <dbReference type="ARBA" id="ARBA00022438"/>
    </source>
</evidence>
<dbReference type="KEGG" id="arep:ID810_06350"/>
<dbReference type="Gene3D" id="2.60.40.1730">
    <property type="entry name" value="tricorn interacting facor f3 domain"/>
    <property type="match status" value="1"/>
</dbReference>
<keyword evidence="9 17" id="KW-0378">Hydrolase</keyword>
<evidence type="ECO:0000256" key="4">
    <source>
        <dbReference type="ARBA" id="ARBA00012564"/>
    </source>
</evidence>
<dbReference type="GO" id="GO:0016285">
    <property type="term" value="F:alanyl aminopeptidase activity"/>
    <property type="evidence" value="ECO:0007669"/>
    <property type="project" value="UniProtKB-EC"/>
</dbReference>
<evidence type="ECO:0000259" key="14">
    <source>
        <dbReference type="Pfam" id="PF01433"/>
    </source>
</evidence>
<evidence type="ECO:0000256" key="12">
    <source>
        <dbReference type="ARBA" id="ARBA00029811"/>
    </source>
</evidence>
<dbReference type="Pfam" id="PF17900">
    <property type="entry name" value="Peptidase_M1_N"/>
    <property type="match status" value="1"/>
</dbReference>
<evidence type="ECO:0000259" key="16">
    <source>
        <dbReference type="Pfam" id="PF17900"/>
    </source>
</evidence>
<dbReference type="Gene3D" id="1.10.390.10">
    <property type="entry name" value="Neutral Protease Domain 2"/>
    <property type="match status" value="1"/>
</dbReference>
<evidence type="ECO:0000256" key="10">
    <source>
        <dbReference type="ARBA" id="ARBA00022833"/>
    </source>
</evidence>
<dbReference type="EC" id="3.4.11.2" evidence="4"/>
<dbReference type="GO" id="GO:0070006">
    <property type="term" value="F:metalloaminopeptidase activity"/>
    <property type="evidence" value="ECO:0007669"/>
    <property type="project" value="TreeGrafter"/>
</dbReference>
<sequence>MPPAGRAPQRLDSLTNLSREEATWRSGVLSLTSLTVIIDVTSAPDTSRTDFAVRSEAVVDLREAAEGLWLDFLGEAVTGLEIDGAALEPQWDGVRVALPVLGPGTHRVVVEARGRYSTSGQGLHRFHDPVDGATYLYTHFEPSDARRAWPCADQPDLKAPFSLTVRHPEGWTVLANGTPVRTEPTVATGSAEGRPGAETTAMATTMTTTQPLPSYLTAMAAGPWHRVHGQWSSRLRPDDAPVPLSWSCRASLARHLDADELLAVTRCGMDLFDTTYDYPYPWGTYDSVLVPEYNIGAMENPGCVTFNEDRFLFQGPVTRAQHAGRANTILHEMCHMWFGDLVTPRWWEDTWLKESFADHQGTWAQALATEWIEAWATFALGRKAWAYAEDSRPLTTHPITATVDDVEAARQTFDGITYAKGAAVLKQLVAHAGQDAFVEAARSWFREHAFDNAGLADFLDTLSRASGRDMQAWARVWLSTSGPSVLTPEVESDGGLLTRLTVRQEGTDLSTGQAVLRPHTLVVGLYSFDDNGDLVRTDRCEVTLEGARTEVSSAVGLAVPDLVTLNDEDLTYAVVRPDAASLATARRALGRLKDPLARAVWWSSLTLLTRDALLVPEDFIATVLSQADDSAQPAVLAQLLADARLCATRYTPPSERAAALAPLVGTGSAAQPSAWDLLLAAAPGSDAQLVRVRAWAEAAGQGLELTDGEADLLAERLRTVLEGGLAGVVVDSDLRWRLLTALAQLGRTREEELDAALAKAPEASNVTRHLRALSSTPDARVKENIVERALTDESLSNDHLAALLDGYAVDAHRDLTAPLTGRYLEALEGLWASRGQETATRLVTGLFPSCGDAEDLEAVDAWLAEHGQAPGALRRLMLKHRDDLARALRARERYQE</sequence>
<evidence type="ECO:0000256" key="3">
    <source>
        <dbReference type="ARBA" id="ARBA00010136"/>
    </source>
</evidence>
<dbReference type="CDD" id="cd09602">
    <property type="entry name" value="M1_APN"/>
    <property type="match status" value="1"/>
</dbReference>
<keyword evidence="11" id="KW-0482">Metalloprotease</keyword>
<feature type="domain" description="Aminopeptidase N-like N-terminal" evidence="16">
    <location>
        <begin position="104"/>
        <end position="183"/>
    </location>
</feature>
<dbReference type="InterPro" id="IPR012778">
    <property type="entry name" value="Pept_M1_aminopeptidase"/>
</dbReference>
<evidence type="ECO:0000259" key="15">
    <source>
        <dbReference type="Pfam" id="PF11838"/>
    </source>
</evidence>
<evidence type="ECO:0000256" key="1">
    <source>
        <dbReference type="ARBA" id="ARBA00000098"/>
    </source>
</evidence>
<dbReference type="NCBIfam" id="TIGR02412">
    <property type="entry name" value="pepN_strep_liv"/>
    <property type="match status" value="1"/>
</dbReference>